<comment type="caution">
    <text evidence="2">The sequence shown here is derived from an EMBL/GenBank/DDBJ whole genome shotgun (WGS) entry which is preliminary data.</text>
</comment>
<reference evidence="2" key="2">
    <citation type="submission" date="2022-01" db="EMBL/GenBank/DDBJ databases">
        <authorList>
            <person name="Yamashiro T."/>
            <person name="Shiraishi A."/>
            <person name="Satake H."/>
            <person name="Nakayama K."/>
        </authorList>
    </citation>
    <scope>NUCLEOTIDE SEQUENCE</scope>
</reference>
<gene>
    <name evidence="2" type="ORF">Tco_0770210</name>
</gene>
<sequence>MEGDFPRLHLNDIEDMLLLVVQNKLFNLEGDIIVDLEVALRISPETSKKKHKVKKKMQKKAVQGKITKFFNKEDSHKTNVLKAKNKTKFKKRISNRLGCKSSVCKFKDFMFLTNIRKKKSSGHDSLSCFKKRRVNSENYPKTRKLIDEFNLEEVFGENVKVCGYRRNEDVNQNVRNMEYLDVISIDVEVERVKNDVSKKKKDSLETNQDWLSIRTRGSPKVLYNLMKNLSQAQMKDIIDIGFGSLIGMATEEIPVKLAHFVVDKFDYDLMTLKLTNGVIPITPKLVYQVLGVPLGGEDINRMDRLGREDVTTLEWHSQFSPLTLMYLFSTKCDSISVPRQTPAIKYWSTELIKKREIFEICNGGFGLLHLYSDDSSDDDILEREFESKMDKLDQKVTLLKLILEDLEFQFSNTLVDHPNSSRLKDIKANYNGIIRNTDLSDFAYAIENNSIHYENQHGNDFSETDYSLNFNDMSGNYNHGECSHGVEELDNNFINEIDEENGEDSSEEEMTEEVNQKVIEADIVLQKSINDDIQNKEQNSIDEDFQKLSEVVCIVEKLRESNIQNEEQMFVKGTNEEKEEEILNQDVSVVIVLKVIEVDIISKKSREDEFNGFKVNKETSFDFKIFDTPKVDDKGKSVVRGLEDCLNKGLFRQVAEPDNSIRSFGNPFRVSTNDMPKHRFDETKTDCSQKEKQSLDRIQTVSFRPESEIDVLKEDIKPDIRDASIRLQPKREASVAWYLKSPFKVRGSALNTSVNNLTQTEVLTADTLFIMDEEESDPVETVYSSCTTNVKIPRIFLESLAPGLKIEQPVIDAWADLLNFDERYKSAGSPSRYFFKPILTNRLKIEDFISAEDRFDKFEECIRLSDYDTKRMLNSDKMFHLVFFPVCTLDHFFLICFHMKSGKVVIIDNSTVEDDLTPRQRYLKLPQELISVFDKYISKNSPGRVASIFRNVEPERSKYAARILLSENNSYKDEFQKEVDKVRSIDKNRRRELIEEAVMRRPAKVDEYFGY</sequence>
<dbReference type="InterPro" id="IPR038765">
    <property type="entry name" value="Papain-like_cys_pep_sf"/>
</dbReference>
<feature type="compositionally biased region" description="Basic and acidic residues" evidence="1">
    <location>
        <begin position="675"/>
        <end position="685"/>
    </location>
</feature>
<keyword evidence="2" id="KW-0378">Hydrolase</keyword>
<dbReference type="GO" id="GO:0006508">
    <property type="term" value="P:proteolysis"/>
    <property type="evidence" value="ECO:0007669"/>
    <property type="project" value="UniProtKB-KW"/>
</dbReference>
<protein>
    <submittedName>
        <fullName evidence="2">Ulp1 protease family, C-terminal catalytic domain-containing protein</fullName>
    </submittedName>
</protein>
<evidence type="ECO:0000313" key="2">
    <source>
        <dbReference type="EMBL" id="GJS87574.1"/>
    </source>
</evidence>
<keyword evidence="2" id="KW-0645">Protease</keyword>
<reference evidence="2" key="1">
    <citation type="journal article" date="2022" name="Int. J. Mol. Sci.">
        <title>Draft Genome of Tanacetum Coccineum: Genomic Comparison of Closely Related Tanacetum-Family Plants.</title>
        <authorList>
            <person name="Yamashiro T."/>
            <person name="Shiraishi A."/>
            <person name="Nakayama K."/>
            <person name="Satake H."/>
        </authorList>
    </citation>
    <scope>NUCLEOTIDE SEQUENCE</scope>
</reference>
<dbReference type="Proteomes" id="UP001151760">
    <property type="component" value="Unassembled WGS sequence"/>
</dbReference>
<dbReference type="GO" id="GO:0008233">
    <property type="term" value="F:peptidase activity"/>
    <property type="evidence" value="ECO:0007669"/>
    <property type="project" value="UniProtKB-KW"/>
</dbReference>
<evidence type="ECO:0000313" key="3">
    <source>
        <dbReference type="Proteomes" id="UP001151760"/>
    </source>
</evidence>
<accession>A0ABQ4ZBK0</accession>
<name>A0ABQ4ZBK0_9ASTR</name>
<dbReference type="Gene3D" id="3.40.395.10">
    <property type="entry name" value="Adenoviral Proteinase, Chain A"/>
    <property type="match status" value="1"/>
</dbReference>
<proteinExistence type="predicted"/>
<dbReference type="SUPFAM" id="SSF54001">
    <property type="entry name" value="Cysteine proteinases"/>
    <property type="match status" value="1"/>
</dbReference>
<keyword evidence="3" id="KW-1185">Reference proteome</keyword>
<feature type="region of interest" description="Disordered" evidence="1">
    <location>
        <begin position="665"/>
        <end position="685"/>
    </location>
</feature>
<dbReference type="EMBL" id="BQNB010011208">
    <property type="protein sequence ID" value="GJS87574.1"/>
    <property type="molecule type" value="Genomic_DNA"/>
</dbReference>
<evidence type="ECO:0000256" key="1">
    <source>
        <dbReference type="SAM" id="MobiDB-lite"/>
    </source>
</evidence>
<organism evidence="2 3">
    <name type="scientific">Tanacetum coccineum</name>
    <dbReference type="NCBI Taxonomy" id="301880"/>
    <lineage>
        <taxon>Eukaryota</taxon>
        <taxon>Viridiplantae</taxon>
        <taxon>Streptophyta</taxon>
        <taxon>Embryophyta</taxon>
        <taxon>Tracheophyta</taxon>
        <taxon>Spermatophyta</taxon>
        <taxon>Magnoliopsida</taxon>
        <taxon>eudicotyledons</taxon>
        <taxon>Gunneridae</taxon>
        <taxon>Pentapetalae</taxon>
        <taxon>asterids</taxon>
        <taxon>campanulids</taxon>
        <taxon>Asterales</taxon>
        <taxon>Asteraceae</taxon>
        <taxon>Asteroideae</taxon>
        <taxon>Anthemideae</taxon>
        <taxon>Anthemidinae</taxon>
        <taxon>Tanacetum</taxon>
    </lineage>
</organism>